<accession>A0A4R3MC38</accession>
<evidence type="ECO:0000256" key="5">
    <source>
        <dbReference type="ARBA" id="ARBA00023002"/>
    </source>
</evidence>
<proteinExistence type="predicted"/>
<protein>
    <submittedName>
        <fullName evidence="8">2,4-dienoyl-CoA reductase-like NADH-dependent reductase (Old Yellow Enzyme family)</fullName>
    </submittedName>
</protein>
<dbReference type="CDD" id="cd02932">
    <property type="entry name" value="OYE_YqiM_FMN"/>
    <property type="match status" value="1"/>
</dbReference>
<dbReference type="PANTHER" id="PTHR43303:SF4">
    <property type="entry name" value="NADPH DEHYDROGENASE C23G7.10C-RELATED"/>
    <property type="match status" value="1"/>
</dbReference>
<reference evidence="8 9" key="1">
    <citation type="submission" date="2019-03" db="EMBL/GenBank/DDBJ databases">
        <title>Genomic Encyclopedia of Type Strains, Phase IV (KMG-IV): sequencing the most valuable type-strain genomes for metagenomic binning, comparative biology and taxonomic classification.</title>
        <authorList>
            <person name="Goeker M."/>
        </authorList>
    </citation>
    <scope>NUCLEOTIDE SEQUENCE [LARGE SCALE GENOMIC DNA]</scope>
    <source>
        <strain evidence="8 9">DSM 24591</strain>
    </source>
</reference>
<feature type="compositionally biased region" description="Basic and acidic residues" evidence="6">
    <location>
        <begin position="139"/>
        <end position="148"/>
    </location>
</feature>
<gene>
    <name evidence="8" type="ORF">EDC26_102330</name>
</gene>
<keyword evidence="9" id="KW-1185">Reference proteome</keyword>
<sequence length="394" mass="42957">MLMSLNMLAQTSPDEVSMPAAKLFEPLVLRGVTLKNRIMVSPMSMYSSSDGFANDLHLVHLGRFALGGAGTVMMEATAVTPQGRGTAGCNGIWRDEHVPDLHRISGFLRKFGSTAGIQLGHSGPKGSSQRPWHGNGPLTDKDAAERQEQSWPVVSPTDMPFDAGWAVPAALGEADIDTLVLDYRLAARRACEAGFQIIELHCAHGYLLHSFLSPLVNKRVDQYGGTIENRMRLPLRVVDALREEIPEAMPLFVRISAVDGNNVGWSMADSVVFAKQLALRGVDAIACSTGGIKLEKGQNLISRAPGFQVPFAEEIKRETGVHTIAVGMILAPEQAEGILQAGQADIIALGREMLFNPNWSAQAALALKGAEGWEDWPEQFKWWLQRRARQLCTK</sequence>
<name>A0A4R3MC38_9BURK</name>
<dbReference type="Gene3D" id="3.20.20.70">
    <property type="entry name" value="Aldolase class I"/>
    <property type="match status" value="1"/>
</dbReference>
<keyword evidence="3" id="KW-0288">FMN</keyword>
<dbReference type="PANTHER" id="PTHR43303">
    <property type="entry name" value="NADPH DEHYDROGENASE C23G7.10C-RELATED"/>
    <property type="match status" value="1"/>
</dbReference>
<comment type="cofactor">
    <cofactor evidence="1">
        <name>FMN</name>
        <dbReference type="ChEBI" id="CHEBI:58210"/>
    </cofactor>
</comment>
<dbReference type="GO" id="GO:0010181">
    <property type="term" value="F:FMN binding"/>
    <property type="evidence" value="ECO:0007669"/>
    <property type="project" value="InterPro"/>
</dbReference>
<evidence type="ECO:0000259" key="7">
    <source>
        <dbReference type="Pfam" id="PF00724"/>
    </source>
</evidence>
<dbReference type="Proteomes" id="UP000295525">
    <property type="component" value="Unassembled WGS sequence"/>
</dbReference>
<evidence type="ECO:0000256" key="4">
    <source>
        <dbReference type="ARBA" id="ARBA00022857"/>
    </source>
</evidence>
<keyword evidence="5" id="KW-0560">Oxidoreductase</keyword>
<dbReference type="GO" id="GO:0050661">
    <property type="term" value="F:NADP binding"/>
    <property type="evidence" value="ECO:0007669"/>
    <property type="project" value="InterPro"/>
</dbReference>
<comment type="caution">
    <text evidence="8">The sequence shown here is derived from an EMBL/GenBank/DDBJ whole genome shotgun (WGS) entry which is preliminary data.</text>
</comment>
<dbReference type="InterPro" id="IPR044152">
    <property type="entry name" value="YqjM-like"/>
</dbReference>
<evidence type="ECO:0000256" key="1">
    <source>
        <dbReference type="ARBA" id="ARBA00001917"/>
    </source>
</evidence>
<dbReference type="GO" id="GO:0003959">
    <property type="term" value="F:NADPH dehydrogenase activity"/>
    <property type="evidence" value="ECO:0007669"/>
    <property type="project" value="InterPro"/>
</dbReference>
<feature type="region of interest" description="Disordered" evidence="6">
    <location>
        <begin position="119"/>
        <end position="152"/>
    </location>
</feature>
<dbReference type="RefSeq" id="WP_243700767.1">
    <property type="nucleotide sequence ID" value="NZ_SMAJ01000002.1"/>
</dbReference>
<evidence type="ECO:0000313" key="8">
    <source>
        <dbReference type="EMBL" id="TCT10373.1"/>
    </source>
</evidence>
<evidence type="ECO:0000313" key="9">
    <source>
        <dbReference type="Proteomes" id="UP000295525"/>
    </source>
</evidence>
<dbReference type="InterPro" id="IPR001155">
    <property type="entry name" value="OxRdtase_FMN_N"/>
</dbReference>
<dbReference type="EMBL" id="SMAJ01000002">
    <property type="protein sequence ID" value="TCT10373.1"/>
    <property type="molecule type" value="Genomic_DNA"/>
</dbReference>
<dbReference type="Pfam" id="PF00724">
    <property type="entry name" value="Oxidored_FMN"/>
    <property type="match status" value="1"/>
</dbReference>
<evidence type="ECO:0000256" key="6">
    <source>
        <dbReference type="SAM" id="MobiDB-lite"/>
    </source>
</evidence>
<keyword evidence="2" id="KW-0285">Flavoprotein</keyword>
<dbReference type="AlphaFoldDB" id="A0A4R3MC38"/>
<organism evidence="8 9">
    <name type="scientific">Paralcaligenes ureilyticus</name>
    <dbReference type="NCBI Taxonomy" id="627131"/>
    <lineage>
        <taxon>Bacteria</taxon>
        <taxon>Pseudomonadati</taxon>
        <taxon>Pseudomonadota</taxon>
        <taxon>Betaproteobacteria</taxon>
        <taxon>Burkholderiales</taxon>
        <taxon>Alcaligenaceae</taxon>
        <taxon>Paralcaligenes</taxon>
    </lineage>
</organism>
<feature type="domain" description="NADH:flavin oxidoreductase/NADH oxidase N-terminal" evidence="7">
    <location>
        <begin position="22"/>
        <end position="364"/>
    </location>
</feature>
<evidence type="ECO:0000256" key="3">
    <source>
        <dbReference type="ARBA" id="ARBA00022643"/>
    </source>
</evidence>
<keyword evidence="4" id="KW-0521">NADP</keyword>
<dbReference type="SUPFAM" id="SSF51395">
    <property type="entry name" value="FMN-linked oxidoreductases"/>
    <property type="match status" value="1"/>
</dbReference>
<dbReference type="InterPro" id="IPR013785">
    <property type="entry name" value="Aldolase_TIM"/>
</dbReference>
<evidence type="ECO:0000256" key="2">
    <source>
        <dbReference type="ARBA" id="ARBA00022630"/>
    </source>
</evidence>